<dbReference type="SUPFAM" id="SSF46626">
    <property type="entry name" value="Cytochrome c"/>
    <property type="match status" value="1"/>
</dbReference>
<feature type="signal peptide" evidence="5">
    <location>
        <begin position="1"/>
        <end position="18"/>
    </location>
</feature>
<keyword evidence="8" id="KW-1185">Reference proteome</keyword>
<dbReference type="AlphaFoldDB" id="A0A849IBD2"/>
<dbReference type="EMBL" id="JABEPP010000003">
    <property type="protein sequence ID" value="NNM73350.1"/>
    <property type="molecule type" value="Genomic_DNA"/>
</dbReference>
<dbReference type="GO" id="GO:0020037">
    <property type="term" value="F:heme binding"/>
    <property type="evidence" value="ECO:0007669"/>
    <property type="project" value="InterPro"/>
</dbReference>
<gene>
    <name evidence="7" type="ORF">HJG44_13255</name>
</gene>
<evidence type="ECO:0000313" key="7">
    <source>
        <dbReference type="EMBL" id="NNM73350.1"/>
    </source>
</evidence>
<proteinExistence type="predicted"/>
<organism evidence="7 8">
    <name type="scientific">Enterovirga aerilata</name>
    <dbReference type="NCBI Taxonomy" id="2730920"/>
    <lineage>
        <taxon>Bacteria</taxon>
        <taxon>Pseudomonadati</taxon>
        <taxon>Pseudomonadota</taxon>
        <taxon>Alphaproteobacteria</taxon>
        <taxon>Hyphomicrobiales</taxon>
        <taxon>Methylobacteriaceae</taxon>
        <taxon>Enterovirga</taxon>
    </lineage>
</organism>
<accession>A0A849IBD2</accession>
<feature type="domain" description="Cytochrome c" evidence="6">
    <location>
        <begin position="19"/>
        <end position="101"/>
    </location>
</feature>
<keyword evidence="1 4" id="KW-0349">Heme</keyword>
<keyword evidence="5" id="KW-0732">Signal</keyword>
<dbReference type="GO" id="GO:0046872">
    <property type="term" value="F:metal ion binding"/>
    <property type="evidence" value="ECO:0007669"/>
    <property type="project" value="UniProtKB-KW"/>
</dbReference>
<evidence type="ECO:0000256" key="4">
    <source>
        <dbReference type="PROSITE-ProRule" id="PRU00433"/>
    </source>
</evidence>
<keyword evidence="2 4" id="KW-0479">Metal-binding</keyword>
<dbReference type="Proteomes" id="UP000564885">
    <property type="component" value="Unassembled WGS sequence"/>
</dbReference>
<sequence length="101" mass="10416">MRCLPVAFAVAAIPLATAAQEASGLRRVAPPGASSCSGCHASRPAAGLAVPWIAGRPAAEIADLMAAFRAGERSGTVMTRIARGFSPEETRAIAEWLEGQR</sequence>
<feature type="chain" id="PRO_5032429303" evidence="5">
    <location>
        <begin position="19"/>
        <end position="101"/>
    </location>
</feature>
<dbReference type="Gene3D" id="1.10.760.10">
    <property type="entry name" value="Cytochrome c-like domain"/>
    <property type="match status" value="1"/>
</dbReference>
<protein>
    <submittedName>
        <fullName evidence="7">Cytochrome C</fullName>
    </submittedName>
</protein>
<evidence type="ECO:0000313" key="8">
    <source>
        <dbReference type="Proteomes" id="UP000564885"/>
    </source>
</evidence>
<evidence type="ECO:0000256" key="3">
    <source>
        <dbReference type="ARBA" id="ARBA00023004"/>
    </source>
</evidence>
<dbReference type="PROSITE" id="PS51007">
    <property type="entry name" value="CYTC"/>
    <property type="match status" value="1"/>
</dbReference>
<evidence type="ECO:0000259" key="6">
    <source>
        <dbReference type="PROSITE" id="PS51007"/>
    </source>
</evidence>
<dbReference type="GO" id="GO:0009055">
    <property type="term" value="F:electron transfer activity"/>
    <property type="evidence" value="ECO:0007669"/>
    <property type="project" value="InterPro"/>
</dbReference>
<comment type="caution">
    <text evidence="7">The sequence shown here is derived from an EMBL/GenBank/DDBJ whole genome shotgun (WGS) entry which is preliminary data.</text>
</comment>
<dbReference type="InterPro" id="IPR009056">
    <property type="entry name" value="Cyt_c-like_dom"/>
</dbReference>
<evidence type="ECO:0000256" key="1">
    <source>
        <dbReference type="ARBA" id="ARBA00022617"/>
    </source>
</evidence>
<name>A0A849IBD2_9HYPH</name>
<evidence type="ECO:0000256" key="5">
    <source>
        <dbReference type="SAM" id="SignalP"/>
    </source>
</evidence>
<keyword evidence="3 4" id="KW-0408">Iron</keyword>
<reference evidence="7 8" key="1">
    <citation type="submission" date="2020-04" db="EMBL/GenBank/DDBJ databases">
        <title>Enterovirga sp. isolate from soil.</title>
        <authorList>
            <person name="Chea S."/>
            <person name="Kim D.-U."/>
        </authorList>
    </citation>
    <scope>NUCLEOTIDE SEQUENCE [LARGE SCALE GENOMIC DNA]</scope>
    <source>
        <strain evidence="7 8">DB1703</strain>
    </source>
</reference>
<evidence type="ECO:0000256" key="2">
    <source>
        <dbReference type="ARBA" id="ARBA00022723"/>
    </source>
</evidence>
<dbReference type="InterPro" id="IPR036909">
    <property type="entry name" value="Cyt_c-like_dom_sf"/>
</dbReference>